<feature type="non-terminal residue" evidence="1">
    <location>
        <position position="1"/>
    </location>
</feature>
<evidence type="ECO:0000313" key="2">
    <source>
        <dbReference type="Proteomes" id="UP001150581"/>
    </source>
</evidence>
<accession>A0ACC1IIN8</accession>
<evidence type="ECO:0000313" key="1">
    <source>
        <dbReference type="EMBL" id="KAJ1896696.1"/>
    </source>
</evidence>
<dbReference type="Proteomes" id="UP001150581">
    <property type="component" value="Unassembled WGS sequence"/>
</dbReference>
<name>A0ACC1IIN8_9FUNG</name>
<keyword evidence="2" id="KW-1185">Reference proteome</keyword>
<gene>
    <name evidence="1" type="ORF">LPJ66_003832</name>
</gene>
<sequence>RIEEIEEESKRNGGKVKLRRRQDRPLADGEVPVEDNATLVNTEGVINPYTVKPPAVRRLLIVSLPVWMATEALAAVGLYKKPVVEDAKAGNTSESEDDELRAAIDSAVQSADDSRDVAAHQRPTPDPEVRAKKAAKKAVKTEARRRRTPVV</sequence>
<organism evidence="1 2">
    <name type="scientific">Kickxella alabastrina</name>
    <dbReference type="NCBI Taxonomy" id="61397"/>
    <lineage>
        <taxon>Eukaryota</taxon>
        <taxon>Fungi</taxon>
        <taxon>Fungi incertae sedis</taxon>
        <taxon>Zoopagomycota</taxon>
        <taxon>Kickxellomycotina</taxon>
        <taxon>Kickxellomycetes</taxon>
        <taxon>Kickxellales</taxon>
        <taxon>Kickxellaceae</taxon>
        <taxon>Kickxella</taxon>
    </lineage>
</organism>
<protein>
    <submittedName>
        <fullName evidence="1">Uncharacterized protein</fullName>
    </submittedName>
</protein>
<reference evidence="1" key="1">
    <citation type="submission" date="2022-07" db="EMBL/GenBank/DDBJ databases">
        <title>Phylogenomic reconstructions and comparative analyses of Kickxellomycotina fungi.</title>
        <authorList>
            <person name="Reynolds N.K."/>
            <person name="Stajich J.E."/>
            <person name="Barry K."/>
            <person name="Grigoriev I.V."/>
            <person name="Crous P."/>
            <person name="Smith M.E."/>
        </authorList>
    </citation>
    <scope>NUCLEOTIDE SEQUENCE</scope>
    <source>
        <strain evidence="1">Benny 63K</strain>
    </source>
</reference>
<proteinExistence type="predicted"/>
<comment type="caution">
    <text evidence="1">The sequence shown here is derived from an EMBL/GenBank/DDBJ whole genome shotgun (WGS) entry which is preliminary data.</text>
</comment>
<dbReference type="EMBL" id="JANBPG010000416">
    <property type="protein sequence ID" value="KAJ1896696.1"/>
    <property type="molecule type" value="Genomic_DNA"/>
</dbReference>